<evidence type="ECO:0000313" key="3">
    <source>
        <dbReference type="Proteomes" id="UP001152519"/>
    </source>
</evidence>
<dbReference type="Proteomes" id="UP001152519">
    <property type="component" value="Unassembled WGS sequence"/>
</dbReference>
<proteinExistence type="predicted"/>
<name>A0A9W4GQK2_9ACTN</name>
<gene>
    <name evidence="2" type="ORF">SCOCK_180136</name>
</gene>
<evidence type="ECO:0000313" key="2">
    <source>
        <dbReference type="EMBL" id="CAG6392759.1"/>
    </source>
</evidence>
<feature type="region of interest" description="Disordered" evidence="1">
    <location>
        <begin position="1"/>
        <end position="24"/>
    </location>
</feature>
<dbReference type="AlphaFoldDB" id="A0A9W4GQK2"/>
<comment type="caution">
    <text evidence="2">The sequence shown here is derived from an EMBL/GenBank/DDBJ whole genome shotgun (WGS) entry which is preliminary data.</text>
</comment>
<keyword evidence="3" id="KW-1185">Reference proteome</keyword>
<dbReference type="EMBL" id="CAJSLV010000046">
    <property type="protein sequence ID" value="CAG6392759.1"/>
    <property type="molecule type" value="Genomic_DNA"/>
</dbReference>
<accession>A0A9W4GQK2</accession>
<organism evidence="2 3">
    <name type="scientific">Actinacidiphila cocklensis</name>
    <dbReference type="NCBI Taxonomy" id="887465"/>
    <lineage>
        <taxon>Bacteria</taxon>
        <taxon>Bacillati</taxon>
        <taxon>Actinomycetota</taxon>
        <taxon>Actinomycetes</taxon>
        <taxon>Kitasatosporales</taxon>
        <taxon>Streptomycetaceae</taxon>
        <taxon>Actinacidiphila</taxon>
    </lineage>
</organism>
<sequence>MNTDIRRPLPAPTAPTKDLIERSGPATTTASQLSDLAEAAGSLRLVARFAHEDKIEHHQTELFRAWQQRTAVRGRSAPSPLLDELADLGFAWRDVARMLAVSVPAVQKWRRSGGVTGENRRRLAGLLAMCDEITTRYHVQEIASWFEMSIVSAAPVTPADMYAAGRPELVLEYASGHTDPEQILTAYDPDWREHFRSNFEVYVEADGEMSIRPKGQ</sequence>
<dbReference type="RefSeq" id="WP_251487681.1">
    <property type="nucleotide sequence ID" value="NZ_CAJSLV010000046.1"/>
</dbReference>
<evidence type="ECO:0000256" key="1">
    <source>
        <dbReference type="SAM" id="MobiDB-lite"/>
    </source>
</evidence>
<protein>
    <submittedName>
        <fullName evidence="2">Uncharacterized protein</fullName>
    </submittedName>
</protein>
<reference evidence="2" key="1">
    <citation type="submission" date="2021-05" db="EMBL/GenBank/DDBJ databases">
        <authorList>
            <person name="Arsene-Ploetze F."/>
        </authorList>
    </citation>
    <scope>NUCLEOTIDE SEQUENCE</scope>
    <source>
        <strain evidence="2">DSM 42138</strain>
    </source>
</reference>